<keyword evidence="1" id="KW-0812">Transmembrane</keyword>
<protein>
    <submittedName>
        <fullName evidence="2">Uncharacterized protein</fullName>
    </submittedName>
</protein>
<keyword evidence="1" id="KW-1133">Transmembrane helix</keyword>
<dbReference type="OrthoDB" id="7675048at2759"/>
<reference evidence="2 3" key="1">
    <citation type="submission" date="2020-04" db="EMBL/GenBank/DDBJ databases">
        <authorList>
            <person name="Alioto T."/>
            <person name="Alioto T."/>
            <person name="Gomez Garrido J."/>
        </authorList>
    </citation>
    <scope>NUCLEOTIDE SEQUENCE [LARGE SCALE GENOMIC DNA]</scope>
</reference>
<keyword evidence="3" id="KW-1185">Reference proteome</keyword>
<dbReference type="AlphaFoldDB" id="A0A8S1C1W0"/>
<evidence type="ECO:0000313" key="3">
    <source>
        <dbReference type="Proteomes" id="UP000494165"/>
    </source>
</evidence>
<organism evidence="2 3">
    <name type="scientific">Cloeon dipterum</name>
    <dbReference type="NCBI Taxonomy" id="197152"/>
    <lineage>
        <taxon>Eukaryota</taxon>
        <taxon>Metazoa</taxon>
        <taxon>Ecdysozoa</taxon>
        <taxon>Arthropoda</taxon>
        <taxon>Hexapoda</taxon>
        <taxon>Insecta</taxon>
        <taxon>Pterygota</taxon>
        <taxon>Palaeoptera</taxon>
        <taxon>Ephemeroptera</taxon>
        <taxon>Pisciforma</taxon>
        <taxon>Baetidae</taxon>
        <taxon>Cloeon</taxon>
    </lineage>
</organism>
<sequence length="244" mass="27397">MQLSVPTIFSVLAVANCDWIQLPQVETQNIDLNPQPSKATEKNQLNNITIDPYYLSSLQSLHQQLRHSIWTQKEEPTTMNEKIKYLHKLKNRMLRHIAEKLTELNVVGKRSSRRRFARDPGWSSSGGTSDIGFPSLEVALLTLSFLVFAVFLVNMVLVLFSNIFGTNTSTATGATGTALGRRRRSLNEEAKIEQTARILKALEDFPLKRDNALSHHCNVNGLAGCQVEASPIPQIARFLLKMKL</sequence>
<evidence type="ECO:0000256" key="1">
    <source>
        <dbReference type="SAM" id="Phobius"/>
    </source>
</evidence>
<dbReference type="EMBL" id="CADEPI010000007">
    <property type="protein sequence ID" value="CAB3361824.1"/>
    <property type="molecule type" value="Genomic_DNA"/>
</dbReference>
<comment type="caution">
    <text evidence="2">The sequence shown here is derived from an EMBL/GenBank/DDBJ whole genome shotgun (WGS) entry which is preliminary data.</text>
</comment>
<dbReference type="Proteomes" id="UP000494165">
    <property type="component" value="Unassembled WGS sequence"/>
</dbReference>
<proteinExistence type="predicted"/>
<keyword evidence="1" id="KW-0472">Membrane</keyword>
<evidence type="ECO:0000313" key="2">
    <source>
        <dbReference type="EMBL" id="CAB3361824.1"/>
    </source>
</evidence>
<feature type="transmembrane region" description="Helical" evidence="1">
    <location>
        <begin position="138"/>
        <end position="160"/>
    </location>
</feature>
<accession>A0A8S1C1W0</accession>
<gene>
    <name evidence="2" type="ORF">CLODIP_2_CD01767</name>
</gene>
<name>A0A8S1C1W0_9INSE</name>